<evidence type="ECO:0000313" key="2">
    <source>
        <dbReference type="EMBL" id="QIW89223.1"/>
    </source>
</evidence>
<dbReference type="Proteomes" id="UP000503318">
    <property type="component" value="Segment"/>
</dbReference>
<protein>
    <submittedName>
        <fullName evidence="1">Uncharacterized protein</fullName>
    </submittedName>
</protein>
<dbReference type="EMBL" id="MT151386">
    <property type="protein sequence ID" value="QIW89223.1"/>
    <property type="molecule type" value="Genomic_DNA"/>
</dbReference>
<dbReference type="RefSeq" id="YP_238665.1">
    <property type="nucleotide sequence ID" value="NC_007021.1"/>
</dbReference>
<evidence type="ECO:0000313" key="1">
    <source>
        <dbReference type="EMBL" id="QIW89212.1"/>
    </source>
</evidence>
<evidence type="ECO:0000313" key="3">
    <source>
        <dbReference type="Proteomes" id="UP000503318"/>
    </source>
</evidence>
<reference evidence="1 3" key="1">
    <citation type="submission" date="2020-03" db="EMBL/GenBank/DDBJ databases">
        <title>Variable regions in the genome of staphylococcal bacteriophage Twort.</title>
        <authorList>
            <person name="Glowacka-Rutkowska A."/>
            <person name="Gawor J."/>
            <person name="Lobocka M."/>
        </authorList>
    </citation>
    <scope>NUCLEOTIDE SEQUENCE [LARGE SCALE GENOMIC DNA]</scope>
</reference>
<dbReference type="KEGG" id="vg:5130304"/>
<dbReference type="EMBL" id="MT151386">
    <property type="protein sequence ID" value="QIW89212.1"/>
    <property type="molecule type" value="Genomic_DNA"/>
</dbReference>
<organism evidence="1 3">
    <name type="scientific">Staphylococcus phage Twort (strain DSM 17442 / HER 48)</name>
    <name type="common">Bacteriophage Twort</name>
    <dbReference type="NCBI Taxonomy" id="2908167"/>
    <lineage>
        <taxon>Viruses</taxon>
        <taxon>Duplodnaviria</taxon>
        <taxon>Heunggongvirae</taxon>
        <taxon>Uroviricota</taxon>
        <taxon>Caudoviricetes</taxon>
        <taxon>Herelleviridae</taxon>
        <taxon>Twortvirinae</taxon>
        <taxon>Twortvirus</taxon>
        <taxon>Twortvirus twort</taxon>
    </lineage>
</organism>
<proteinExistence type="predicted"/>
<sequence>MFLLYNRNKKKFKKIYQKGFTNFWGYVILIIES</sequence>
<accession>A0A6H0X5T0</accession>
<gene>
    <name evidence="1" type="ORF">TwortDSMZ_018</name>
    <name evidence="2" type="ORF">TwortDSMZ_207</name>
</gene>
<organismHost>
    <name type="scientific">Twortvirus twort</name>
    <dbReference type="NCBI Taxonomy" id="55510"/>
</organismHost>
<name>A0A6H0X5T0_BPTWO</name>